<reference evidence="2" key="1">
    <citation type="journal article" date="2020" name="Stud. Mycol.">
        <title>101 Dothideomycetes genomes: a test case for predicting lifestyles and emergence of pathogens.</title>
        <authorList>
            <person name="Haridas S."/>
            <person name="Albert R."/>
            <person name="Binder M."/>
            <person name="Bloem J."/>
            <person name="Labutti K."/>
            <person name="Salamov A."/>
            <person name="Andreopoulos B."/>
            <person name="Baker S."/>
            <person name="Barry K."/>
            <person name="Bills G."/>
            <person name="Bluhm B."/>
            <person name="Cannon C."/>
            <person name="Castanera R."/>
            <person name="Culley D."/>
            <person name="Daum C."/>
            <person name="Ezra D."/>
            <person name="Gonzalez J."/>
            <person name="Henrissat B."/>
            <person name="Kuo A."/>
            <person name="Liang C."/>
            <person name="Lipzen A."/>
            <person name="Lutzoni F."/>
            <person name="Magnuson J."/>
            <person name="Mondo S."/>
            <person name="Nolan M."/>
            <person name="Ohm R."/>
            <person name="Pangilinan J."/>
            <person name="Park H.-J."/>
            <person name="Ramirez L."/>
            <person name="Alfaro M."/>
            <person name="Sun H."/>
            <person name="Tritt A."/>
            <person name="Yoshinaga Y."/>
            <person name="Zwiers L.-H."/>
            <person name="Turgeon B."/>
            <person name="Goodwin S."/>
            <person name="Spatafora J."/>
            <person name="Crous P."/>
            <person name="Grigoriev I."/>
        </authorList>
    </citation>
    <scope>NUCLEOTIDE SEQUENCE</scope>
    <source>
        <strain evidence="2">CBS 122367</strain>
    </source>
</reference>
<keyword evidence="3" id="KW-1185">Reference proteome</keyword>
<feature type="chain" id="PRO_5026223026" description="SH3b domain-containing protein" evidence="1">
    <location>
        <begin position="19"/>
        <end position="116"/>
    </location>
</feature>
<accession>A0A6G1JK59</accession>
<protein>
    <recommendedName>
        <fullName evidence="4">SH3b domain-containing protein</fullName>
    </recommendedName>
</protein>
<name>A0A6G1JK59_9PLEO</name>
<dbReference type="EMBL" id="MU005570">
    <property type="protein sequence ID" value="KAF2690610.1"/>
    <property type="molecule type" value="Genomic_DNA"/>
</dbReference>
<organism evidence="2 3">
    <name type="scientific">Lentithecium fluviatile CBS 122367</name>
    <dbReference type="NCBI Taxonomy" id="1168545"/>
    <lineage>
        <taxon>Eukaryota</taxon>
        <taxon>Fungi</taxon>
        <taxon>Dikarya</taxon>
        <taxon>Ascomycota</taxon>
        <taxon>Pezizomycotina</taxon>
        <taxon>Dothideomycetes</taxon>
        <taxon>Pleosporomycetidae</taxon>
        <taxon>Pleosporales</taxon>
        <taxon>Massarineae</taxon>
        <taxon>Lentitheciaceae</taxon>
        <taxon>Lentithecium</taxon>
    </lineage>
</organism>
<feature type="signal peptide" evidence="1">
    <location>
        <begin position="1"/>
        <end position="18"/>
    </location>
</feature>
<evidence type="ECO:0008006" key="4">
    <source>
        <dbReference type="Google" id="ProtNLM"/>
    </source>
</evidence>
<dbReference type="Proteomes" id="UP000799291">
    <property type="component" value="Unassembled WGS sequence"/>
</dbReference>
<dbReference type="OrthoDB" id="2251794at2759"/>
<evidence type="ECO:0000313" key="2">
    <source>
        <dbReference type="EMBL" id="KAF2690610.1"/>
    </source>
</evidence>
<dbReference type="AlphaFoldDB" id="A0A6G1JK59"/>
<evidence type="ECO:0000256" key="1">
    <source>
        <dbReference type="SAM" id="SignalP"/>
    </source>
</evidence>
<sequence length="116" mass="12616">MKFTPFFLTALLPLLTLAAPAAEPDDGTDMTPAAAATLDKRSIVGTVDADALKYRRCPRTSCEAVGQYSRGTKVTMECYTTTSTTVINGDARWAKLANGYYLSLYYMNWAGSLPKC</sequence>
<gene>
    <name evidence="2" type="ORF">K458DRAFT_411979</name>
</gene>
<evidence type="ECO:0000313" key="3">
    <source>
        <dbReference type="Proteomes" id="UP000799291"/>
    </source>
</evidence>
<keyword evidence="1" id="KW-0732">Signal</keyword>
<proteinExistence type="predicted"/>